<dbReference type="AlphaFoldDB" id="A0A0P8WSE3"/>
<sequence length="59" mass="6597">MEKITRAVLYKFNNGGNNMHMADALISAAVGGAMRAASTGVADTQSEKYRMRWMRKKYP</sequence>
<reference evidence="1 2" key="1">
    <citation type="submission" date="2015-09" db="EMBL/GenBank/DDBJ databases">
        <title>Genome sequence of Oxobacter pfennigii DSM 3222.</title>
        <authorList>
            <person name="Poehlein A."/>
            <person name="Bengelsdorf F.R."/>
            <person name="Schiel-Bengelsdorf B."/>
            <person name="Duerre P."/>
            <person name="Daniel R."/>
        </authorList>
    </citation>
    <scope>NUCLEOTIDE SEQUENCE [LARGE SCALE GENOMIC DNA]</scope>
    <source>
        <strain evidence="1 2">DSM 3222</strain>
    </source>
</reference>
<gene>
    <name evidence="1" type="ORF">OXPF_07440</name>
</gene>
<proteinExistence type="predicted"/>
<protein>
    <submittedName>
        <fullName evidence="1">Uncharacterized protein</fullName>
    </submittedName>
</protein>
<name>A0A0P8WSE3_9CLOT</name>
<evidence type="ECO:0000313" key="2">
    <source>
        <dbReference type="Proteomes" id="UP000050326"/>
    </source>
</evidence>
<dbReference type="Proteomes" id="UP000050326">
    <property type="component" value="Unassembled WGS sequence"/>
</dbReference>
<dbReference type="EMBL" id="LKET01000021">
    <property type="protein sequence ID" value="KPU45511.1"/>
    <property type="molecule type" value="Genomic_DNA"/>
</dbReference>
<comment type="caution">
    <text evidence="1">The sequence shown here is derived from an EMBL/GenBank/DDBJ whole genome shotgun (WGS) entry which is preliminary data.</text>
</comment>
<keyword evidence="2" id="KW-1185">Reference proteome</keyword>
<accession>A0A0P8WSE3</accession>
<organism evidence="1 2">
    <name type="scientific">Oxobacter pfennigii</name>
    <dbReference type="NCBI Taxonomy" id="36849"/>
    <lineage>
        <taxon>Bacteria</taxon>
        <taxon>Bacillati</taxon>
        <taxon>Bacillota</taxon>
        <taxon>Clostridia</taxon>
        <taxon>Eubacteriales</taxon>
        <taxon>Clostridiaceae</taxon>
        <taxon>Oxobacter</taxon>
    </lineage>
</organism>
<evidence type="ECO:0000313" key="1">
    <source>
        <dbReference type="EMBL" id="KPU45511.1"/>
    </source>
</evidence>